<evidence type="ECO:0000256" key="6">
    <source>
        <dbReference type="SAM" id="Phobius"/>
    </source>
</evidence>
<dbReference type="GO" id="GO:0016020">
    <property type="term" value="C:membrane"/>
    <property type="evidence" value="ECO:0007669"/>
    <property type="project" value="UniProtKB-SubCell"/>
</dbReference>
<comment type="subcellular location">
    <subcellularLocation>
        <location evidence="1">Membrane</location>
        <topology evidence="1">Multi-pass membrane protein</topology>
    </subcellularLocation>
</comment>
<keyword evidence="3 6" id="KW-0812">Transmembrane</keyword>
<feature type="transmembrane region" description="Helical" evidence="6">
    <location>
        <begin position="49"/>
        <end position="70"/>
    </location>
</feature>
<evidence type="ECO:0000313" key="8">
    <source>
        <dbReference type="Proteomes" id="UP000005239"/>
    </source>
</evidence>
<evidence type="ECO:0000313" key="7">
    <source>
        <dbReference type="EnsemblMetazoa" id="PPA40586.1"/>
    </source>
</evidence>
<keyword evidence="4 6" id="KW-1133">Transmembrane helix</keyword>
<dbReference type="Pfam" id="PF10317">
    <property type="entry name" value="7TM_GPCR_Srd"/>
    <property type="match status" value="1"/>
</dbReference>
<evidence type="ECO:0008006" key="9">
    <source>
        <dbReference type="Google" id="ProtNLM"/>
    </source>
</evidence>
<evidence type="ECO:0000256" key="1">
    <source>
        <dbReference type="ARBA" id="ARBA00004141"/>
    </source>
</evidence>
<reference evidence="8" key="1">
    <citation type="journal article" date="2008" name="Nat. Genet.">
        <title>The Pristionchus pacificus genome provides a unique perspective on nematode lifestyle and parasitism.</title>
        <authorList>
            <person name="Dieterich C."/>
            <person name="Clifton S.W."/>
            <person name="Schuster L.N."/>
            <person name="Chinwalla A."/>
            <person name="Delehaunty K."/>
            <person name="Dinkelacker I."/>
            <person name="Fulton L."/>
            <person name="Fulton R."/>
            <person name="Godfrey J."/>
            <person name="Minx P."/>
            <person name="Mitreva M."/>
            <person name="Roeseler W."/>
            <person name="Tian H."/>
            <person name="Witte H."/>
            <person name="Yang S.P."/>
            <person name="Wilson R.K."/>
            <person name="Sommer R.J."/>
        </authorList>
    </citation>
    <scope>NUCLEOTIDE SEQUENCE [LARGE SCALE GENOMIC DNA]</scope>
    <source>
        <strain evidence="8">PS312</strain>
    </source>
</reference>
<evidence type="ECO:0000256" key="4">
    <source>
        <dbReference type="ARBA" id="ARBA00022989"/>
    </source>
</evidence>
<dbReference type="AlphaFoldDB" id="A0A8R1UZJ2"/>
<reference evidence="7" key="2">
    <citation type="submission" date="2022-06" db="UniProtKB">
        <authorList>
            <consortium name="EnsemblMetazoa"/>
        </authorList>
    </citation>
    <scope>IDENTIFICATION</scope>
    <source>
        <strain evidence="7">PS312</strain>
    </source>
</reference>
<feature type="transmembrane region" description="Helical" evidence="6">
    <location>
        <begin position="143"/>
        <end position="163"/>
    </location>
</feature>
<evidence type="ECO:0000256" key="5">
    <source>
        <dbReference type="ARBA" id="ARBA00023136"/>
    </source>
</evidence>
<dbReference type="PANTHER" id="PTHR22945:SF40">
    <property type="entry name" value="SERPENTINE RECEPTOR, CLASS D (DELTA)-RELATED"/>
    <property type="match status" value="1"/>
</dbReference>
<dbReference type="InterPro" id="IPR019421">
    <property type="entry name" value="7TM_GPCR_serpentine_rcpt_Srd"/>
</dbReference>
<keyword evidence="8" id="KW-1185">Reference proteome</keyword>
<dbReference type="Proteomes" id="UP000005239">
    <property type="component" value="Unassembled WGS sequence"/>
</dbReference>
<organism evidence="7 8">
    <name type="scientific">Pristionchus pacificus</name>
    <name type="common">Parasitic nematode worm</name>
    <dbReference type="NCBI Taxonomy" id="54126"/>
    <lineage>
        <taxon>Eukaryota</taxon>
        <taxon>Metazoa</taxon>
        <taxon>Ecdysozoa</taxon>
        <taxon>Nematoda</taxon>
        <taxon>Chromadorea</taxon>
        <taxon>Rhabditida</taxon>
        <taxon>Rhabditina</taxon>
        <taxon>Diplogasteromorpha</taxon>
        <taxon>Diplogasteroidea</taxon>
        <taxon>Neodiplogasteridae</taxon>
        <taxon>Pristionchus</taxon>
    </lineage>
</organism>
<dbReference type="EnsemblMetazoa" id="PPA40586.1">
    <property type="protein sequence ID" value="PPA40586.1"/>
    <property type="gene ID" value="WBGene00278955"/>
</dbReference>
<evidence type="ECO:0000256" key="2">
    <source>
        <dbReference type="ARBA" id="ARBA00009166"/>
    </source>
</evidence>
<proteinExistence type="inferred from homology"/>
<protein>
    <recommendedName>
        <fullName evidence="9">G protein-coupled receptor</fullName>
    </recommendedName>
</protein>
<dbReference type="PANTHER" id="PTHR22945">
    <property type="entry name" value="SERPENTINE RECEPTOR, CLASS D DELTA"/>
    <property type="match status" value="1"/>
</dbReference>
<feature type="transmembrane region" description="Helical" evidence="6">
    <location>
        <begin position="201"/>
        <end position="220"/>
    </location>
</feature>
<gene>
    <name evidence="7" type="primary">WBGene00278955</name>
</gene>
<evidence type="ECO:0000256" key="3">
    <source>
        <dbReference type="ARBA" id="ARBA00022692"/>
    </source>
</evidence>
<accession>A0A8R1UZJ2</accession>
<name>A0A8R1UZJ2_PRIPA</name>
<dbReference type="InterPro" id="IPR050920">
    <property type="entry name" value="Nematode_rcpt-like_delta"/>
</dbReference>
<sequence length="235" mass="26964">MKNFVQASWDTPFPEFNECKVKAATFNASQSIVKIEHVIHNSTIEALNIQLLASSGFFVGCVIFSFNLFVRPMFDFIPETTPLSVPNIDYQIPNLQNVITPISNLYVITPYRKHGRHFEFYTDRSHYFEDLFLSFRTPNDMKVYSKILLVSAFCDIICILGMMSTIAKEVIVGNACLLKLYGMCTKHSVSLCAFIFGVQEYMYTLTVCLLCLSFAFRYLAIDPDKKRRTNLLQFS</sequence>
<keyword evidence="5 6" id="KW-0472">Membrane</keyword>
<comment type="similarity">
    <text evidence="2">Belongs to the nematode receptor-like protein srd family.</text>
</comment>